<feature type="transmembrane region" description="Helical" evidence="1">
    <location>
        <begin position="89"/>
        <end position="111"/>
    </location>
</feature>
<gene>
    <name evidence="2" type="ORF">OO014_00535</name>
</gene>
<reference evidence="2 3" key="1">
    <citation type="submission" date="2022-11" db="EMBL/GenBank/DDBJ databases">
        <title>Anaerobic phenanthrene biodegradation by a DNRA strain PheN6.</title>
        <authorList>
            <person name="Zhang Z."/>
        </authorList>
    </citation>
    <scope>NUCLEOTIDE SEQUENCE [LARGE SCALE GENOMIC DNA]</scope>
    <source>
        <strain evidence="2 3">PheN6</strain>
    </source>
</reference>
<dbReference type="NCBIfam" id="TIGR02611">
    <property type="entry name" value="TIGR02611 family protein"/>
    <property type="match status" value="1"/>
</dbReference>
<protein>
    <submittedName>
        <fullName evidence="2">TIGR02611 family protein</fullName>
    </submittedName>
</protein>
<name>A0ABT5GCW9_9MICO</name>
<proteinExistence type="predicted"/>
<dbReference type="InterPro" id="IPR013434">
    <property type="entry name" value="CHP02611"/>
</dbReference>
<evidence type="ECO:0000313" key="2">
    <source>
        <dbReference type="EMBL" id="MDC5695730.1"/>
    </source>
</evidence>
<sequence length="176" mass="19435">MTEAAKSAEAIETIVAVQTGEAAADESAATGIDYSDPNVSLDAHEDRWAWRARLRRHPATHLAWRSAVGVVGGVVTVAGLVMVPAPGPGWAVVILGLVILASEFEFAQRWLDFVKRYVHLWNRWVMAQPVWLRWAIGFATLLLVWALLWLTFALFGIPGWTPDWAAQQLARLPGLD</sequence>
<keyword evidence="3" id="KW-1185">Reference proteome</keyword>
<accession>A0ABT5GCW9</accession>
<feature type="transmembrane region" description="Helical" evidence="1">
    <location>
        <begin position="131"/>
        <end position="155"/>
    </location>
</feature>
<organism evidence="2 3">
    <name type="scientific">Intrasporangium calvum</name>
    <dbReference type="NCBI Taxonomy" id="53358"/>
    <lineage>
        <taxon>Bacteria</taxon>
        <taxon>Bacillati</taxon>
        <taxon>Actinomycetota</taxon>
        <taxon>Actinomycetes</taxon>
        <taxon>Micrococcales</taxon>
        <taxon>Intrasporangiaceae</taxon>
        <taxon>Intrasporangium</taxon>
    </lineage>
</organism>
<dbReference type="RefSeq" id="WP_272460272.1">
    <property type="nucleotide sequence ID" value="NZ_JAPFQL010000001.1"/>
</dbReference>
<dbReference type="EMBL" id="JAPFQL010000001">
    <property type="protein sequence ID" value="MDC5695730.1"/>
    <property type="molecule type" value="Genomic_DNA"/>
</dbReference>
<keyword evidence="1" id="KW-0472">Membrane</keyword>
<keyword evidence="1" id="KW-1133">Transmembrane helix</keyword>
<feature type="transmembrane region" description="Helical" evidence="1">
    <location>
        <begin position="62"/>
        <end position="83"/>
    </location>
</feature>
<evidence type="ECO:0000256" key="1">
    <source>
        <dbReference type="SAM" id="Phobius"/>
    </source>
</evidence>
<comment type="caution">
    <text evidence="2">The sequence shown here is derived from an EMBL/GenBank/DDBJ whole genome shotgun (WGS) entry which is preliminary data.</text>
</comment>
<evidence type="ECO:0000313" key="3">
    <source>
        <dbReference type="Proteomes" id="UP001150259"/>
    </source>
</evidence>
<dbReference type="Proteomes" id="UP001150259">
    <property type="component" value="Unassembled WGS sequence"/>
</dbReference>
<dbReference type="InterPro" id="IPR019099">
    <property type="entry name" value="Uncharacterised_PGPGW_TM"/>
</dbReference>
<dbReference type="Pfam" id="PF09656">
    <property type="entry name" value="PGPGW"/>
    <property type="match status" value="1"/>
</dbReference>
<keyword evidence="1" id="KW-0812">Transmembrane</keyword>